<protein>
    <submittedName>
        <fullName evidence="1">Uncharacterized protein</fullName>
    </submittedName>
</protein>
<evidence type="ECO:0000313" key="2">
    <source>
        <dbReference type="Proteomes" id="UP001054945"/>
    </source>
</evidence>
<gene>
    <name evidence="1" type="ORF">CEXT_229421</name>
</gene>
<dbReference type="Proteomes" id="UP001054945">
    <property type="component" value="Unassembled WGS sequence"/>
</dbReference>
<dbReference type="AlphaFoldDB" id="A0AAV4XCG8"/>
<accession>A0AAV4XCG8</accession>
<name>A0AAV4XCG8_CAEEX</name>
<comment type="caution">
    <text evidence="1">The sequence shown here is derived from an EMBL/GenBank/DDBJ whole genome shotgun (WGS) entry which is preliminary data.</text>
</comment>
<keyword evidence="2" id="KW-1185">Reference proteome</keyword>
<evidence type="ECO:0000313" key="1">
    <source>
        <dbReference type="EMBL" id="GIY92327.1"/>
    </source>
</evidence>
<proteinExistence type="predicted"/>
<reference evidence="1 2" key="1">
    <citation type="submission" date="2021-06" db="EMBL/GenBank/DDBJ databases">
        <title>Caerostris extrusa draft genome.</title>
        <authorList>
            <person name="Kono N."/>
            <person name="Arakawa K."/>
        </authorList>
    </citation>
    <scope>NUCLEOTIDE SEQUENCE [LARGE SCALE GENOMIC DNA]</scope>
</reference>
<dbReference type="EMBL" id="BPLR01000127">
    <property type="protein sequence ID" value="GIY92327.1"/>
    <property type="molecule type" value="Genomic_DNA"/>
</dbReference>
<organism evidence="1 2">
    <name type="scientific">Caerostris extrusa</name>
    <name type="common">Bark spider</name>
    <name type="synonym">Caerostris bankana</name>
    <dbReference type="NCBI Taxonomy" id="172846"/>
    <lineage>
        <taxon>Eukaryota</taxon>
        <taxon>Metazoa</taxon>
        <taxon>Ecdysozoa</taxon>
        <taxon>Arthropoda</taxon>
        <taxon>Chelicerata</taxon>
        <taxon>Arachnida</taxon>
        <taxon>Araneae</taxon>
        <taxon>Araneomorphae</taxon>
        <taxon>Entelegynae</taxon>
        <taxon>Araneoidea</taxon>
        <taxon>Araneidae</taxon>
        <taxon>Caerostris</taxon>
    </lineage>
</organism>
<sequence length="99" mass="10957">MILSSPFQNKPKWMVARYRTPHPCNSRPCNCVGTPGGSARRWLVRLQPWVGTEGLVSAANGRPFRQPCSPLSSELALERRESTVGGGKENEIFSLIKFG</sequence>